<keyword evidence="2" id="KW-1185">Reference proteome</keyword>
<sequence length="128" mass="14672">MDVQLSNTVLHNHIKSFINLLVQYKVETTGWSDATLLRILESHERCSTTIQTSDGIAKGGQMVGVSYVNTNTLYNRSLRLQHTPSRRRTLIVMFKCIKESGKCLQYTWPHSYKGSHSTVKFSKVRCEH</sequence>
<accession>A0AAE1NMB3</accession>
<name>A0AAE1NMB3_9EUCA</name>
<organism evidence="1 2">
    <name type="scientific">Petrolisthes manimaculis</name>
    <dbReference type="NCBI Taxonomy" id="1843537"/>
    <lineage>
        <taxon>Eukaryota</taxon>
        <taxon>Metazoa</taxon>
        <taxon>Ecdysozoa</taxon>
        <taxon>Arthropoda</taxon>
        <taxon>Crustacea</taxon>
        <taxon>Multicrustacea</taxon>
        <taxon>Malacostraca</taxon>
        <taxon>Eumalacostraca</taxon>
        <taxon>Eucarida</taxon>
        <taxon>Decapoda</taxon>
        <taxon>Pleocyemata</taxon>
        <taxon>Anomura</taxon>
        <taxon>Galatheoidea</taxon>
        <taxon>Porcellanidae</taxon>
        <taxon>Petrolisthes</taxon>
    </lineage>
</organism>
<reference evidence="1" key="1">
    <citation type="submission" date="2023-11" db="EMBL/GenBank/DDBJ databases">
        <title>Genome assemblies of two species of porcelain crab, Petrolisthes cinctipes and Petrolisthes manimaculis (Anomura: Porcellanidae).</title>
        <authorList>
            <person name="Angst P."/>
        </authorList>
    </citation>
    <scope>NUCLEOTIDE SEQUENCE</scope>
    <source>
        <strain evidence="1">PB745_02</strain>
        <tissue evidence="1">Gill</tissue>
    </source>
</reference>
<protein>
    <submittedName>
        <fullName evidence="1">Uncharacterized protein</fullName>
    </submittedName>
</protein>
<dbReference type="AlphaFoldDB" id="A0AAE1NMB3"/>
<evidence type="ECO:0000313" key="1">
    <source>
        <dbReference type="EMBL" id="KAK4292710.1"/>
    </source>
</evidence>
<comment type="caution">
    <text evidence="1">The sequence shown here is derived from an EMBL/GenBank/DDBJ whole genome shotgun (WGS) entry which is preliminary data.</text>
</comment>
<dbReference type="EMBL" id="JAWZYT010004751">
    <property type="protein sequence ID" value="KAK4292710.1"/>
    <property type="molecule type" value="Genomic_DNA"/>
</dbReference>
<proteinExistence type="predicted"/>
<gene>
    <name evidence="1" type="ORF">Pmani_034538</name>
</gene>
<evidence type="ECO:0000313" key="2">
    <source>
        <dbReference type="Proteomes" id="UP001292094"/>
    </source>
</evidence>
<dbReference type="Proteomes" id="UP001292094">
    <property type="component" value="Unassembled WGS sequence"/>
</dbReference>